<dbReference type="GO" id="GO:0005737">
    <property type="term" value="C:cytoplasm"/>
    <property type="evidence" value="ECO:0007669"/>
    <property type="project" value="TreeGrafter"/>
</dbReference>
<comment type="catalytic activity">
    <reaction evidence="9 10 11">
        <text>2-[(2R,5Z)-2-carboxy-4-methylthiazol-5(2H)-ylidene]ethyl phosphate + 4-amino-2-methyl-5-(diphosphooxymethyl)pyrimidine + 2 H(+) = thiamine phosphate + CO2 + diphosphate</text>
        <dbReference type="Rhea" id="RHEA:47844"/>
        <dbReference type="ChEBI" id="CHEBI:15378"/>
        <dbReference type="ChEBI" id="CHEBI:16526"/>
        <dbReference type="ChEBI" id="CHEBI:33019"/>
        <dbReference type="ChEBI" id="CHEBI:37575"/>
        <dbReference type="ChEBI" id="CHEBI:57841"/>
        <dbReference type="ChEBI" id="CHEBI:62899"/>
        <dbReference type="EC" id="2.5.1.3"/>
    </reaction>
</comment>
<dbReference type="PANTHER" id="PTHR20857">
    <property type="entry name" value="THIAMINE-PHOSPHATE PYROPHOSPHORYLASE"/>
    <property type="match status" value="1"/>
</dbReference>
<feature type="domain" description="Thiamine phosphate synthase/TenI" evidence="13">
    <location>
        <begin position="143"/>
        <end position="324"/>
    </location>
</feature>
<dbReference type="PANTHER" id="PTHR20857:SF15">
    <property type="entry name" value="THIAMINE-PHOSPHATE SYNTHASE"/>
    <property type="match status" value="1"/>
</dbReference>
<evidence type="ECO:0000256" key="9">
    <source>
        <dbReference type="ARBA" id="ARBA00047883"/>
    </source>
</evidence>
<evidence type="ECO:0000313" key="16">
    <source>
        <dbReference type="Proteomes" id="UP000287853"/>
    </source>
</evidence>
<feature type="binding site" evidence="10">
    <location>
        <begin position="321"/>
        <end position="322"/>
    </location>
    <ligand>
        <name>2-[(2R,5Z)-2-carboxy-4-methylthiazol-5(2H)-ylidene]ethyl phosphate</name>
        <dbReference type="ChEBI" id="CHEBI:62899"/>
    </ligand>
</feature>
<comment type="function">
    <text evidence="1 10">Condenses 4-methyl-5-(beta-hydroxyethyl)thiazole monophosphate (THZ-P) and 2-methyl-4-amino-5-hydroxymethyl pyrimidine pyrophosphate (HMP-PP) to form thiamine monophosphate (TMP).</text>
</comment>
<dbReference type="GO" id="GO:0004789">
    <property type="term" value="F:thiamine-phosphate diphosphorylase activity"/>
    <property type="evidence" value="ECO:0007669"/>
    <property type="project" value="UniProtKB-UniRule"/>
</dbReference>
<dbReference type="EC" id="2.5.1.3" evidence="10"/>
<feature type="binding site" evidence="10">
    <location>
        <position position="207"/>
    </location>
    <ligand>
        <name>Mg(2+)</name>
        <dbReference type="ChEBI" id="CHEBI:18420"/>
    </ligand>
</feature>
<dbReference type="InterPro" id="IPR013785">
    <property type="entry name" value="Aldolase_TIM"/>
</dbReference>
<comment type="similarity">
    <text evidence="10 11">Belongs to the thiamine-phosphate synthase family.</text>
</comment>
<dbReference type="Proteomes" id="UP000287853">
    <property type="component" value="Unassembled WGS sequence"/>
</dbReference>
<dbReference type="NCBIfam" id="TIGR00693">
    <property type="entry name" value="thiE"/>
    <property type="match status" value="1"/>
</dbReference>
<feature type="binding site" evidence="10">
    <location>
        <begin position="270"/>
        <end position="272"/>
    </location>
    <ligand>
        <name>2-[(2R,5Z)-2-carboxy-4-methylthiazol-5(2H)-ylidene]ethyl phosphate</name>
        <dbReference type="ChEBI" id="CHEBI:62899"/>
    </ligand>
</feature>
<evidence type="ECO:0000256" key="3">
    <source>
        <dbReference type="ARBA" id="ARBA00022679"/>
    </source>
</evidence>
<dbReference type="InterPro" id="IPR034291">
    <property type="entry name" value="TMP_synthase"/>
</dbReference>
<dbReference type="AlphaFoldDB" id="A0A444IS62"/>
<keyword evidence="3 10" id="KW-0808">Transferase</keyword>
<feature type="binding site" evidence="10">
    <location>
        <position position="206"/>
    </location>
    <ligand>
        <name>4-amino-2-methyl-5-(diphosphooxymethyl)pyrimidine</name>
        <dbReference type="ChEBI" id="CHEBI:57841"/>
    </ligand>
</feature>
<keyword evidence="4 10" id="KW-0479">Metal-binding</keyword>
<evidence type="ECO:0000256" key="4">
    <source>
        <dbReference type="ARBA" id="ARBA00022723"/>
    </source>
</evidence>
<gene>
    <name evidence="10" type="primary">thiE</name>
    <name evidence="15" type="ORF">H206_03269</name>
</gene>
<protein>
    <recommendedName>
        <fullName evidence="10">Thiamine-phosphate synthase</fullName>
        <shortName evidence="10">TP synthase</shortName>
        <shortName evidence="10">TPS</shortName>
        <ecNumber evidence="10">2.5.1.3</ecNumber>
    </recommendedName>
    <alternativeName>
        <fullName evidence="10">Thiamine-phosphate pyrophosphorylase</fullName>
        <shortName evidence="10">TMP pyrophosphorylase</shortName>
        <shortName evidence="10">TMP-PPase</shortName>
    </alternativeName>
</protein>
<evidence type="ECO:0000256" key="5">
    <source>
        <dbReference type="ARBA" id="ARBA00022842"/>
    </source>
</evidence>
<organism evidence="15 16">
    <name type="scientific">Candidatus Electrothrix aarhusensis</name>
    <dbReference type="NCBI Taxonomy" id="1859131"/>
    <lineage>
        <taxon>Bacteria</taxon>
        <taxon>Pseudomonadati</taxon>
        <taxon>Thermodesulfobacteriota</taxon>
        <taxon>Desulfobulbia</taxon>
        <taxon>Desulfobulbales</taxon>
        <taxon>Desulfobulbaceae</taxon>
        <taxon>Candidatus Electrothrix</taxon>
    </lineage>
</organism>
<keyword evidence="16" id="KW-1185">Reference proteome</keyword>
<comment type="caution">
    <text evidence="15">The sequence shown here is derived from an EMBL/GenBank/DDBJ whole genome shotgun (WGS) entry which is preliminary data.</text>
</comment>
<dbReference type="Pfam" id="PF02581">
    <property type="entry name" value="TMP-TENI"/>
    <property type="match status" value="1"/>
</dbReference>
<reference evidence="15 16" key="1">
    <citation type="submission" date="2017-01" db="EMBL/GenBank/DDBJ databases">
        <title>The cable genome- insights into the physiology and evolution of filamentous bacteria capable of sulfide oxidation via long distance electron transfer.</title>
        <authorList>
            <person name="Schreiber L."/>
            <person name="Bjerg J.T."/>
            <person name="Boggild A."/>
            <person name="Van De Vossenberg J."/>
            <person name="Meysman F."/>
            <person name="Nielsen L.P."/>
            <person name="Schramm A."/>
            <person name="Kjeldsen K.U."/>
        </authorList>
    </citation>
    <scope>NUCLEOTIDE SEQUENCE [LARGE SCALE GENOMIC DNA]</scope>
    <source>
        <strain evidence="15">MCF</strain>
    </source>
</reference>
<evidence type="ECO:0000256" key="2">
    <source>
        <dbReference type="ARBA" id="ARBA00005165"/>
    </source>
</evidence>
<name>A0A444IS62_9BACT</name>
<keyword evidence="5 10" id="KW-0460">Magnesium</keyword>
<evidence type="ECO:0000256" key="12">
    <source>
        <dbReference type="RuleBase" id="RU004253"/>
    </source>
</evidence>
<dbReference type="UniPathway" id="UPA00060">
    <property type="reaction ID" value="UER00141"/>
</dbReference>
<comment type="catalytic activity">
    <reaction evidence="7 10 11">
        <text>4-methyl-5-(2-phosphooxyethyl)-thiazole + 4-amino-2-methyl-5-(diphosphooxymethyl)pyrimidine + H(+) = thiamine phosphate + diphosphate</text>
        <dbReference type="Rhea" id="RHEA:22328"/>
        <dbReference type="ChEBI" id="CHEBI:15378"/>
        <dbReference type="ChEBI" id="CHEBI:33019"/>
        <dbReference type="ChEBI" id="CHEBI:37575"/>
        <dbReference type="ChEBI" id="CHEBI:57841"/>
        <dbReference type="ChEBI" id="CHEBI:58296"/>
        <dbReference type="EC" id="2.5.1.3"/>
    </reaction>
</comment>
<comment type="cofactor">
    <cofactor evidence="10">
        <name>Mg(2+)</name>
        <dbReference type="ChEBI" id="CHEBI:18420"/>
    </cofactor>
    <text evidence="10">Binds 1 Mg(2+) ion per subunit.</text>
</comment>
<feature type="binding site" evidence="10">
    <location>
        <begin position="172"/>
        <end position="176"/>
    </location>
    <ligand>
        <name>4-amino-2-methyl-5-(diphosphooxymethyl)pyrimidine</name>
        <dbReference type="ChEBI" id="CHEBI:57841"/>
    </ligand>
</feature>
<feature type="binding site" evidence="10">
    <location>
        <position position="301"/>
    </location>
    <ligand>
        <name>2-[(2R,5Z)-2-carboxy-4-methylthiazol-5(2H)-ylidene]ethyl phosphate</name>
        <dbReference type="ChEBI" id="CHEBI:62899"/>
    </ligand>
</feature>
<evidence type="ECO:0000256" key="7">
    <source>
        <dbReference type="ARBA" id="ARBA00047334"/>
    </source>
</evidence>
<dbReference type="EMBL" id="MTKO01000114">
    <property type="protein sequence ID" value="RWX43653.1"/>
    <property type="molecule type" value="Genomic_DNA"/>
</dbReference>
<evidence type="ECO:0000259" key="13">
    <source>
        <dbReference type="Pfam" id="PF02581"/>
    </source>
</evidence>
<dbReference type="CDD" id="cd00564">
    <property type="entry name" value="TMP_TenI"/>
    <property type="match status" value="1"/>
</dbReference>
<dbReference type="GO" id="GO:0000287">
    <property type="term" value="F:magnesium ion binding"/>
    <property type="evidence" value="ECO:0007669"/>
    <property type="project" value="UniProtKB-UniRule"/>
</dbReference>
<feature type="binding site" evidence="10">
    <location>
        <position position="226"/>
    </location>
    <ligand>
        <name>Mg(2+)</name>
        <dbReference type="ChEBI" id="CHEBI:18420"/>
    </ligand>
</feature>
<evidence type="ECO:0000256" key="6">
    <source>
        <dbReference type="ARBA" id="ARBA00022977"/>
    </source>
</evidence>
<evidence type="ECO:0000256" key="8">
    <source>
        <dbReference type="ARBA" id="ARBA00047851"/>
    </source>
</evidence>
<feature type="binding site" evidence="10">
    <location>
        <position position="244"/>
    </location>
    <ligand>
        <name>4-amino-2-methyl-5-(diphosphooxymethyl)pyrimidine</name>
        <dbReference type="ChEBI" id="CHEBI:57841"/>
    </ligand>
</feature>
<dbReference type="Gene3D" id="3.20.20.70">
    <property type="entry name" value="Aldolase class I"/>
    <property type="match status" value="1"/>
</dbReference>
<evidence type="ECO:0000313" key="15">
    <source>
        <dbReference type="EMBL" id="RWX43653.1"/>
    </source>
</evidence>
<dbReference type="HAMAP" id="MF_00097">
    <property type="entry name" value="TMP_synthase"/>
    <property type="match status" value="1"/>
</dbReference>
<evidence type="ECO:0000256" key="10">
    <source>
        <dbReference type="HAMAP-Rule" id="MF_00097"/>
    </source>
</evidence>
<evidence type="ECO:0000256" key="11">
    <source>
        <dbReference type="RuleBase" id="RU003826"/>
    </source>
</evidence>
<dbReference type="FunFam" id="3.20.20.70:FF:000096">
    <property type="entry name" value="Thiamine-phosphate synthase"/>
    <property type="match status" value="1"/>
</dbReference>
<dbReference type="Pfam" id="PF17792">
    <property type="entry name" value="ThiD2"/>
    <property type="match status" value="1"/>
</dbReference>
<accession>A0A444IS62</accession>
<keyword evidence="6 10" id="KW-0784">Thiamine biosynthesis</keyword>
<dbReference type="InterPro" id="IPR022998">
    <property type="entry name" value="ThiamineP_synth_TenI"/>
</dbReference>
<evidence type="ECO:0000256" key="1">
    <source>
        <dbReference type="ARBA" id="ARBA00003814"/>
    </source>
</evidence>
<feature type="domain" description="ThiD2" evidence="14">
    <location>
        <begin position="5"/>
        <end position="128"/>
    </location>
</feature>
<comment type="catalytic activity">
    <reaction evidence="8 10 11">
        <text>2-(2-carboxy-4-methylthiazol-5-yl)ethyl phosphate + 4-amino-2-methyl-5-(diphosphooxymethyl)pyrimidine + 2 H(+) = thiamine phosphate + CO2 + diphosphate</text>
        <dbReference type="Rhea" id="RHEA:47848"/>
        <dbReference type="ChEBI" id="CHEBI:15378"/>
        <dbReference type="ChEBI" id="CHEBI:16526"/>
        <dbReference type="ChEBI" id="CHEBI:33019"/>
        <dbReference type="ChEBI" id="CHEBI:37575"/>
        <dbReference type="ChEBI" id="CHEBI:57841"/>
        <dbReference type="ChEBI" id="CHEBI:62890"/>
        <dbReference type="EC" id="2.5.1.3"/>
    </reaction>
</comment>
<sequence>MNQNRLLDANINRSAEGLRVLEDIARFSLDNQKLSSAIRSLRHRVRDLFKGREHTLLSARDSVADVGQMTSQQSTGDQRRGLKDTALSNFKRVQEAARSIEEILKTNGEYHAGKSVEELRFSVYELEAELISFFNRGLPVGIYGILGEKFSLGRSNIDVARQMVEAGVSVLQYREKLKDKSIKTIYEECLTIRQITRDAGVPFIINDYVDIALMVEADGVHQGQDDMPIKALRKIAPDMLIGCSTHSPEQARQAIEDGADYLGVGPIFTTQTKEDVCAAVGLEYLEYVVKNHDIPFVAIGGIKRNNLPQIMAGGAKTVCLVTEIIGAEDIGKRMKEILEIFNSGEKI</sequence>
<dbReference type="InterPro" id="IPR041397">
    <property type="entry name" value="ThiD2"/>
</dbReference>
<dbReference type="GO" id="GO:0009228">
    <property type="term" value="P:thiamine biosynthetic process"/>
    <property type="evidence" value="ECO:0007669"/>
    <property type="project" value="UniProtKB-KW"/>
</dbReference>
<proteinExistence type="inferred from homology"/>
<dbReference type="InterPro" id="IPR036206">
    <property type="entry name" value="ThiamineP_synth_sf"/>
</dbReference>
<dbReference type="SUPFAM" id="SSF51391">
    <property type="entry name" value="Thiamin phosphate synthase"/>
    <property type="match status" value="1"/>
</dbReference>
<comment type="pathway">
    <text evidence="2 10 12">Cofactor biosynthesis; thiamine diphosphate biosynthesis; thiamine phosphate from 4-amino-2-methyl-5-diphosphomethylpyrimidine and 4-methyl-5-(2-phosphoethyl)-thiazole: step 1/1.</text>
</comment>
<dbReference type="GO" id="GO:0009229">
    <property type="term" value="P:thiamine diphosphate biosynthetic process"/>
    <property type="evidence" value="ECO:0007669"/>
    <property type="project" value="UniProtKB-UniRule"/>
</dbReference>
<evidence type="ECO:0000259" key="14">
    <source>
        <dbReference type="Pfam" id="PF17792"/>
    </source>
</evidence>
<feature type="binding site" evidence="10">
    <location>
        <position position="273"/>
    </location>
    <ligand>
        <name>4-amino-2-methyl-5-(diphosphooxymethyl)pyrimidine</name>
        <dbReference type="ChEBI" id="CHEBI:57841"/>
    </ligand>
</feature>